<evidence type="ECO:0000256" key="4">
    <source>
        <dbReference type="ARBA" id="ARBA00023163"/>
    </source>
</evidence>
<feature type="region of interest" description="Disordered" evidence="6">
    <location>
        <begin position="278"/>
        <end position="333"/>
    </location>
</feature>
<feature type="compositionally biased region" description="Polar residues" evidence="6">
    <location>
        <begin position="143"/>
        <end position="155"/>
    </location>
</feature>
<dbReference type="GO" id="GO:0045944">
    <property type="term" value="P:positive regulation of transcription by RNA polymerase II"/>
    <property type="evidence" value="ECO:0007669"/>
    <property type="project" value="TreeGrafter"/>
</dbReference>
<dbReference type="EMBL" id="ML213521">
    <property type="protein sequence ID" value="TFK48009.1"/>
    <property type="molecule type" value="Genomic_DNA"/>
</dbReference>
<name>A0A5C3MRE3_9AGAM</name>
<protein>
    <recommendedName>
        <fullName evidence="7">Zn(2)-C6 fungal-type domain-containing protein</fullName>
    </recommendedName>
</protein>
<accession>A0A5C3MRE3</accession>
<gene>
    <name evidence="8" type="ORF">OE88DRAFT_1665018</name>
</gene>
<evidence type="ECO:0000256" key="6">
    <source>
        <dbReference type="SAM" id="MobiDB-lite"/>
    </source>
</evidence>
<proteinExistence type="predicted"/>
<keyword evidence="5" id="KW-0539">Nucleus</keyword>
<dbReference type="PANTHER" id="PTHR47540:SF4">
    <property type="entry name" value="TRANSCRIPTION FACTOR RGLT"/>
    <property type="match status" value="1"/>
</dbReference>
<dbReference type="GO" id="GO:0005634">
    <property type="term" value="C:nucleus"/>
    <property type="evidence" value="ECO:0007669"/>
    <property type="project" value="UniProtKB-SubCell"/>
</dbReference>
<feature type="region of interest" description="Disordered" evidence="6">
    <location>
        <begin position="228"/>
        <end position="266"/>
    </location>
</feature>
<dbReference type="Proteomes" id="UP000305948">
    <property type="component" value="Unassembled WGS sequence"/>
</dbReference>
<dbReference type="CDD" id="cd00067">
    <property type="entry name" value="GAL4"/>
    <property type="match status" value="1"/>
</dbReference>
<dbReference type="SUPFAM" id="SSF57701">
    <property type="entry name" value="Zn2/Cys6 DNA-binding domain"/>
    <property type="match status" value="1"/>
</dbReference>
<dbReference type="Pfam" id="PF00172">
    <property type="entry name" value="Zn_clus"/>
    <property type="match status" value="1"/>
</dbReference>
<dbReference type="Gene3D" id="4.10.240.10">
    <property type="entry name" value="Zn(2)-C6 fungal-type DNA-binding domain"/>
    <property type="match status" value="1"/>
</dbReference>
<comment type="subcellular location">
    <subcellularLocation>
        <location evidence="1">Nucleus</location>
    </subcellularLocation>
</comment>
<evidence type="ECO:0000313" key="8">
    <source>
        <dbReference type="EMBL" id="TFK48009.1"/>
    </source>
</evidence>
<dbReference type="PROSITE" id="PS00463">
    <property type="entry name" value="ZN2_CY6_FUNGAL_1"/>
    <property type="match status" value="1"/>
</dbReference>
<keyword evidence="2" id="KW-0805">Transcription regulation</keyword>
<dbReference type="PANTHER" id="PTHR47540">
    <property type="entry name" value="THIAMINE REPRESSIBLE GENES REGULATORY PROTEIN THI5"/>
    <property type="match status" value="1"/>
</dbReference>
<evidence type="ECO:0000256" key="1">
    <source>
        <dbReference type="ARBA" id="ARBA00004123"/>
    </source>
</evidence>
<dbReference type="GO" id="GO:0000981">
    <property type="term" value="F:DNA-binding transcription factor activity, RNA polymerase II-specific"/>
    <property type="evidence" value="ECO:0007669"/>
    <property type="project" value="InterPro"/>
</dbReference>
<dbReference type="InterPro" id="IPR036864">
    <property type="entry name" value="Zn2-C6_fun-type_DNA-bd_sf"/>
</dbReference>
<feature type="region of interest" description="Disordered" evidence="6">
    <location>
        <begin position="73"/>
        <end position="126"/>
    </location>
</feature>
<feature type="compositionally biased region" description="Polar residues" evidence="6">
    <location>
        <begin position="167"/>
        <end position="179"/>
    </location>
</feature>
<evidence type="ECO:0000256" key="2">
    <source>
        <dbReference type="ARBA" id="ARBA00023015"/>
    </source>
</evidence>
<keyword evidence="3" id="KW-0238">DNA-binding</keyword>
<dbReference type="GO" id="GO:0043565">
    <property type="term" value="F:sequence-specific DNA binding"/>
    <property type="evidence" value="ECO:0007669"/>
    <property type="project" value="TreeGrafter"/>
</dbReference>
<feature type="domain" description="Zn(2)-C6 fungal-type" evidence="7">
    <location>
        <begin position="192"/>
        <end position="222"/>
    </location>
</feature>
<dbReference type="InterPro" id="IPR001138">
    <property type="entry name" value="Zn2Cys6_DnaBD"/>
</dbReference>
<dbReference type="STRING" id="5364.A0A5C3MRE3"/>
<reference evidence="8 9" key="1">
    <citation type="journal article" date="2019" name="Nat. Ecol. Evol.">
        <title>Megaphylogeny resolves global patterns of mushroom evolution.</title>
        <authorList>
            <person name="Varga T."/>
            <person name="Krizsan K."/>
            <person name="Foldi C."/>
            <person name="Dima B."/>
            <person name="Sanchez-Garcia M."/>
            <person name="Sanchez-Ramirez S."/>
            <person name="Szollosi G.J."/>
            <person name="Szarkandi J.G."/>
            <person name="Papp V."/>
            <person name="Albert L."/>
            <person name="Andreopoulos W."/>
            <person name="Angelini C."/>
            <person name="Antonin V."/>
            <person name="Barry K.W."/>
            <person name="Bougher N.L."/>
            <person name="Buchanan P."/>
            <person name="Buyck B."/>
            <person name="Bense V."/>
            <person name="Catcheside P."/>
            <person name="Chovatia M."/>
            <person name="Cooper J."/>
            <person name="Damon W."/>
            <person name="Desjardin D."/>
            <person name="Finy P."/>
            <person name="Geml J."/>
            <person name="Haridas S."/>
            <person name="Hughes K."/>
            <person name="Justo A."/>
            <person name="Karasinski D."/>
            <person name="Kautmanova I."/>
            <person name="Kiss B."/>
            <person name="Kocsube S."/>
            <person name="Kotiranta H."/>
            <person name="LaButti K.M."/>
            <person name="Lechner B.E."/>
            <person name="Liimatainen K."/>
            <person name="Lipzen A."/>
            <person name="Lukacs Z."/>
            <person name="Mihaltcheva S."/>
            <person name="Morgado L.N."/>
            <person name="Niskanen T."/>
            <person name="Noordeloos M.E."/>
            <person name="Ohm R.A."/>
            <person name="Ortiz-Santana B."/>
            <person name="Ovrebo C."/>
            <person name="Racz N."/>
            <person name="Riley R."/>
            <person name="Savchenko A."/>
            <person name="Shiryaev A."/>
            <person name="Soop K."/>
            <person name="Spirin V."/>
            <person name="Szebenyi C."/>
            <person name="Tomsovsky M."/>
            <person name="Tulloss R.E."/>
            <person name="Uehling J."/>
            <person name="Grigoriev I.V."/>
            <person name="Vagvolgyi C."/>
            <person name="Papp T."/>
            <person name="Martin F.M."/>
            <person name="Miettinen O."/>
            <person name="Hibbett D.S."/>
            <person name="Nagy L.G."/>
        </authorList>
    </citation>
    <scope>NUCLEOTIDE SEQUENCE [LARGE SCALE GENOMIC DNA]</scope>
    <source>
        <strain evidence="8 9">OMC1185</strain>
    </source>
</reference>
<dbReference type="InterPro" id="IPR051711">
    <property type="entry name" value="Stress_Response_Reg"/>
</dbReference>
<organism evidence="8 9">
    <name type="scientific">Heliocybe sulcata</name>
    <dbReference type="NCBI Taxonomy" id="5364"/>
    <lineage>
        <taxon>Eukaryota</taxon>
        <taxon>Fungi</taxon>
        <taxon>Dikarya</taxon>
        <taxon>Basidiomycota</taxon>
        <taxon>Agaricomycotina</taxon>
        <taxon>Agaricomycetes</taxon>
        <taxon>Gloeophyllales</taxon>
        <taxon>Gloeophyllaceae</taxon>
        <taxon>Heliocybe</taxon>
    </lineage>
</organism>
<feature type="compositionally biased region" description="Low complexity" evidence="6">
    <location>
        <begin position="243"/>
        <end position="258"/>
    </location>
</feature>
<feature type="region of interest" description="Disordered" evidence="6">
    <location>
        <begin position="138"/>
        <end position="180"/>
    </location>
</feature>
<dbReference type="AlphaFoldDB" id="A0A5C3MRE3"/>
<dbReference type="GO" id="GO:0008270">
    <property type="term" value="F:zinc ion binding"/>
    <property type="evidence" value="ECO:0007669"/>
    <property type="project" value="InterPro"/>
</dbReference>
<evidence type="ECO:0000313" key="9">
    <source>
        <dbReference type="Proteomes" id="UP000305948"/>
    </source>
</evidence>
<evidence type="ECO:0000256" key="5">
    <source>
        <dbReference type="ARBA" id="ARBA00023242"/>
    </source>
</evidence>
<keyword evidence="4" id="KW-0804">Transcription</keyword>
<keyword evidence="9" id="KW-1185">Reference proteome</keyword>
<dbReference type="PRINTS" id="PR00755">
    <property type="entry name" value="AFLATOXINBRP"/>
</dbReference>
<sequence>MTNYLDPLEYELTYPMDSKDHLQAFLHRAPSPGNALDIDNTHLPQDLSYYLPAEHSYDLEQFYQPHNYLSPLSMQPQVPPPQYDVPLSPRSVPPYQQFPPSNHQWAPLDPDFTFPGPSSDPRRSSIPHEQAAYYEQATDPHASLQSVQPSASTSVAPPGIPAEHWTMTGSLDPSNNMSYRSAEHPRMRTAQACEKCRVRKAKCSGEHPACARCVSRGLICHYAAERRMRGPNKPKNKPPPPSSSSGSPPSSGSSRRSSIVSLPDGKPEIALVPAVIRRHHTPPSPPSRPASSGGQKKKKVRPPPLNLGADSNYRQRPIQPMPQKPPAWTGHLGNEQMTVRPRADVPSDVGSASSRASFASDISMDDMAAAEYGDTFGCVPAFPTSSERDRAGSLDVPHSASPMSSRFIVPGPPQGHGRSWSSGFADISPIFLHHQAMQQRLSIPTYGHQGASPDPPLQMQYPLAFTDVQWTSNAPFGVQP</sequence>
<dbReference type="SMART" id="SM00066">
    <property type="entry name" value="GAL4"/>
    <property type="match status" value="1"/>
</dbReference>
<dbReference type="PROSITE" id="PS50048">
    <property type="entry name" value="ZN2_CY6_FUNGAL_2"/>
    <property type="match status" value="1"/>
</dbReference>
<evidence type="ECO:0000259" key="7">
    <source>
        <dbReference type="PROSITE" id="PS50048"/>
    </source>
</evidence>
<evidence type="ECO:0000256" key="3">
    <source>
        <dbReference type="ARBA" id="ARBA00023125"/>
    </source>
</evidence>
<dbReference type="OrthoDB" id="2399539at2759"/>